<keyword evidence="3" id="KW-0813">Transport</keyword>
<dbReference type="OrthoDB" id="10252171at2759"/>
<dbReference type="SMART" id="SM00220">
    <property type="entry name" value="S_TKc"/>
    <property type="match status" value="1"/>
</dbReference>
<feature type="compositionally biased region" description="Low complexity" evidence="14">
    <location>
        <begin position="744"/>
        <end position="763"/>
    </location>
</feature>
<proteinExistence type="predicted"/>
<evidence type="ECO:0000256" key="9">
    <source>
        <dbReference type="ARBA" id="ARBA00022927"/>
    </source>
</evidence>
<dbReference type="GO" id="GO:0005524">
    <property type="term" value="F:ATP binding"/>
    <property type="evidence" value="ECO:0007669"/>
    <property type="project" value="UniProtKB-KW"/>
</dbReference>
<dbReference type="GO" id="GO:0042594">
    <property type="term" value="P:response to starvation"/>
    <property type="evidence" value="ECO:0007669"/>
    <property type="project" value="TreeGrafter"/>
</dbReference>
<dbReference type="Proteomes" id="UP000002499">
    <property type="component" value="Unassembled WGS sequence"/>
</dbReference>
<comment type="subcellular location">
    <subcellularLocation>
        <location evidence="1">Preautophagosomal structure membrane</location>
        <topology evidence="1">Peripheral membrane protein</topology>
    </subcellularLocation>
</comment>
<dbReference type="GO" id="GO:0005829">
    <property type="term" value="C:cytosol"/>
    <property type="evidence" value="ECO:0007669"/>
    <property type="project" value="TreeGrafter"/>
</dbReference>
<name>E9EHW1_METAQ</name>
<keyword evidence="9" id="KW-0653">Protein transport</keyword>
<evidence type="ECO:0000256" key="11">
    <source>
        <dbReference type="ARBA" id="ARBA00030237"/>
    </source>
</evidence>
<dbReference type="PROSITE" id="PS00108">
    <property type="entry name" value="PROTEIN_KINASE_ST"/>
    <property type="match status" value="1"/>
</dbReference>
<sequence>MADSSLIACLYPYGDKHRGIENSRLAVEMNESRRIKPLREDFSRRTSFSAEDEADADNAGNDYNDGGHNHDHEEASDSGHDYSPGLRLGFDDERKFSHGIVIGTSPQCDIVLPKRDSLRGIAPYQCTITFDEQGRLILKDVQNPEDQRRRMKGRAASTPGTAVTYDGKGGEKRCTFTWILGGHEFIADNQPIVIELHKHLKFQIVVARYDIHSPMYKENVARFLSGPAQSVDDLSLSQLGLWNMSSTAEQSGVQTPSEPLPPSKDVILLEYGELGRGAFAVVIRVWNVSTGVEYASKEPLKKGHWEVLKGEINLLKTIHNEHIVNCISEFSTTMPMPRLVLEYIPLGSLEDQHQETSVSVEEAFEILCQGLSALRYLHGREDPIVHRDIKPSNILVQSRLPKLHIKLSDFGVSRASPSYLSTYCGTPLYIAPEVFAGEKYDARVDVWSLGMVVFQYAHGLPNPGSSGFNGATWTEDVVRVLESGASCCPLLAFLSTAMLVRDRESRYSAHRCLEMVQQLDPSQFTCSTPTCTSHTYDDDKTVLNDSPDPQAAFQALDTVTDLGQRGCSAGRSSGATEGRRHRSGAPPPDSLVSASAVRRRSISRVSKPRASDRKSKKRRERGGDAAEEVAYFFDKFSNPLHSLYVGSSLAQGTVSEWTSGTTHESGAPFQRSLAEAVADGAGESVVLLDWYNDPAWTEPPPEQSGEKQVCLLGNLMQNWDEPGTVVEQAAQAAEAVGSPLNGPAASRRAAASSTQGSTSRGSAVPQPASSDG</sequence>
<dbReference type="GO" id="GO:0000422">
    <property type="term" value="P:autophagy of mitochondrion"/>
    <property type="evidence" value="ECO:0007669"/>
    <property type="project" value="TreeGrafter"/>
</dbReference>
<keyword evidence="6" id="KW-0547">Nucleotide-binding</keyword>
<dbReference type="STRING" id="655827.E9EHW1"/>
<comment type="catalytic activity">
    <reaction evidence="13">
        <text>L-seryl-[protein] + ATP = O-phospho-L-seryl-[protein] + ADP + H(+)</text>
        <dbReference type="Rhea" id="RHEA:17989"/>
        <dbReference type="Rhea" id="RHEA-COMP:9863"/>
        <dbReference type="Rhea" id="RHEA-COMP:11604"/>
        <dbReference type="ChEBI" id="CHEBI:15378"/>
        <dbReference type="ChEBI" id="CHEBI:29999"/>
        <dbReference type="ChEBI" id="CHEBI:30616"/>
        <dbReference type="ChEBI" id="CHEBI:83421"/>
        <dbReference type="ChEBI" id="CHEBI:456216"/>
        <dbReference type="EC" id="2.7.11.1"/>
    </reaction>
</comment>
<reference evidence="16 17" key="1">
    <citation type="journal article" date="2011" name="PLoS Genet.">
        <title>Genome sequencing and comparative transcriptomics of the model entomopathogenic fungi Metarhizium anisopliae and M. acridum.</title>
        <authorList>
            <person name="Gao Q."/>
            <person name="Jin K."/>
            <person name="Ying S.H."/>
            <person name="Zhang Y."/>
            <person name="Xiao G."/>
            <person name="Shang Y."/>
            <person name="Duan Z."/>
            <person name="Hu X."/>
            <person name="Xie X.Q."/>
            <person name="Zhou G."/>
            <person name="Peng G."/>
            <person name="Luo Z."/>
            <person name="Huang W."/>
            <person name="Wang B."/>
            <person name="Fang W."/>
            <person name="Wang S."/>
            <person name="Zhong Y."/>
            <person name="Ma L.J."/>
            <person name="St Leger R.J."/>
            <person name="Zhao G.P."/>
            <person name="Pei Y."/>
            <person name="Feng M.G."/>
            <person name="Xia Y."/>
            <person name="Wang C."/>
        </authorList>
    </citation>
    <scope>NUCLEOTIDE SEQUENCE [LARGE SCALE GENOMIC DNA]</scope>
    <source>
        <strain evidence="16 17">CQMa 102</strain>
    </source>
</reference>
<feature type="domain" description="Protein kinase" evidence="15">
    <location>
        <begin position="268"/>
        <end position="525"/>
    </location>
</feature>
<dbReference type="GO" id="GO:0034727">
    <property type="term" value="P:piecemeal microautophagy of the nucleus"/>
    <property type="evidence" value="ECO:0007669"/>
    <property type="project" value="TreeGrafter"/>
</dbReference>
<dbReference type="PANTHER" id="PTHR24348">
    <property type="entry name" value="SERINE/THREONINE-PROTEIN KINASE UNC-51-RELATED"/>
    <property type="match status" value="1"/>
</dbReference>
<gene>
    <name evidence="16" type="ORF">MAC_09459</name>
</gene>
<evidence type="ECO:0000259" key="15">
    <source>
        <dbReference type="PROSITE" id="PS50011"/>
    </source>
</evidence>
<evidence type="ECO:0000256" key="4">
    <source>
        <dbReference type="ARBA" id="ARBA00022527"/>
    </source>
</evidence>
<dbReference type="InterPro" id="IPR011009">
    <property type="entry name" value="Kinase-like_dom_sf"/>
</dbReference>
<feature type="compositionally biased region" description="Basic and acidic residues" evidence="14">
    <location>
        <begin position="65"/>
        <end position="80"/>
    </location>
</feature>
<evidence type="ECO:0000256" key="6">
    <source>
        <dbReference type="ARBA" id="ARBA00022741"/>
    </source>
</evidence>
<evidence type="ECO:0000256" key="5">
    <source>
        <dbReference type="ARBA" id="ARBA00022679"/>
    </source>
</evidence>
<dbReference type="PANTHER" id="PTHR24348:SF22">
    <property type="entry name" value="NON-SPECIFIC SERINE_THREONINE PROTEIN KINASE"/>
    <property type="match status" value="1"/>
</dbReference>
<evidence type="ECO:0000256" key="7">
    <source>
        <dbReference type="ARBA" id="ARBA00022777"/>
    </source>
</evidence>
<dbReference type="SUPFAM" id="SSF56112">
    <property type="entry name" value="Protein kinase-like (PK-like)"/>
    <property type="match status" value="1"/>
</dbReference>
<dbReference type="GO" id="GO:0005776">
    <property type="term" value="C:autophagosome"/>
    <property type="evidence" value="ECO:0007669"/>
    <property type="project" value="TreeGrafter"/>
</dbReference>
<dbReference type="GO" id="GO:0015031">
    <property type="term" value="P:protein transport"/>
    <property type="evidence" value="ECO:0007669"/>
    <property type="project" value="UniProtKB-KW"/>
</dbReference>
<dbReference type="EMBL" id="GL698622">
    <property type="protein sequence ID" value="EFY84484.1"/>
    <property type="molecule type" value="Genomic_DNA"/>
</dbReference>
<dbReference type="GO" id="GO:0034045">
    <property type="term" value="C:phagophore assembly site membrane"/>
    <property type="evidence" value="ECO:0007669"/>
    <property type="project" value="UniProtKB-SubCell"/>
</dbReference>
<organism evidence="17">
    <name type="scientific">Metarhizium acridum (strain CQMa 102)</name>
    <dbReference type="NCBI Taxonomy" id="655827"/>
    <lineage>
        <taxon>Eukaryota</taxon>
        <taxon>Fungi</taxon>
        <taxon>Dikarya</taxon>
        <taxon>Ascomycota</taxon>
        <taxon>Pezizomycotina</taxon>
        <taxon>Sordariomycetes</taxon>
        <taxon>Hypocreomycetidae</taxon>
        <taxon>Hypocreales</taxon>
        <taxon>Clavicipitaceae</taxon>
        <taxon>Metarhizium</taxon>
    </lineage>
</organism>
<keyword evidence="7 16" id="KW-0418">Kinase</keyword>
<dbReference type="GO" id="GO:0010506">
    <property type="term" value="P:regulation of autophagy"/>
    <property type="evidence" value="ECO:0007669"/>
    <property type="project" value="InterPro"/>
</dbReference>
<dbReference type="OMA" id="MHEANIV"/>
<evidence type="ECO:0000256" key="3">
    <source>
        <dbReference type="ARBA" id="ARBA00022448"/>
    </source>
</evidence>
<dbReference type="InterPro" id="IPR000719">
    <property type="entry name" value="Prot_kinase_dom"/>
</dbReference>
<keyword evidence="4" id="KW-0723">Serine/threonine-protein kinase</keyword>
<evidence type="ECO:0000256" key="13">
    <source>
        <dbReference type="ARBA" id="ARBA00048679"/>
    </source>
</evidence>
<evidence type="ECO:0000256" key="8">
    <source>
        <dbReference type="ARBA" id="ARBA00022840"/>
    </source>
</evidence>
<protein>
    <recommendedName>
        <fullName evidence="2">non-specific serine/threonine protein kinase</fullName>
        <ecNumber evidence="2">2.7.11.1</ecNumber>
    </recommendedName>
    <alternativeName>
        <fullName evidence="11">Autophagy-related protein 1</fullName>
    </alternativeName>
</protein>
<feature type="region of interest" description="Disordered" evidence="14">
    <location>
        <begin position="44"/>
        <end position="84"/>
    </location>
</feature>
<evidence type="ECO:0000256" key="14">
    <source>
        <dbReference type="SAM" id="MobiDB-lite"/>
    </source>
</evidence>
<evidence type="ECO:0000313" key="16">
    <source>
        <dbReference type="EMBL" id="EFY84484.1"/>
    </source>
</evidence>
<evidence type="ECO:0000256" key="10">
    <source>
        <dbReference type="ARBA" id="ARBA00023006"/>
    </source>
</evidence>
<dbReference type="PROSITE" id="PS50011">
    <property type="entry name" value="PROTEIN_KINASE_DOM"/>
    <property type="match status" value="1"/>
</dbReference>
<dbReference type="GO" id="GO:0000045">
    <property type="term" value="P:autophagosome assembly"/>
    <property type="evidence" value="ECO:0007669"/>
    <property type="project" value="TreeGrafter"/>
</dbReference>
<keyword evidence="10" id="KW-0072">Autophagy</keyword>
<feature type="region of interest" description="Disordered" evidence="14">
    <location>
        <begin position="145"/>
        <end position="166"/>
    </location>
</feature>
<accession>E9EHW1</accession>
<evidence type="ECO:0000256" key="12">
    <source>
        <dbReference type="ARBA" id="ARBA00047899"/>
    </source>
</evidence>
<dbReference type="eggNOG" id="KOG0032">
    <property type="taxonomic scope" value="Eukaryota"/>
</dbReference>
<evidence type="ECO:0000256" key="1">
    <source>
        <dbReference type="ARBA" id="ARBA00004623"/>
    </source>
</evidence>
<dbReference type="Gene3D" id="1.10.510.10">
    <property type="entry name" value="Transferase(Phosphotransferase) domain 1"/>
    <property type="match status" value="1"/>
</dbReference>
<comment type="catalytic activity">
    <reaction evidence="12">
        <text>L-threonyl-[protein] + ATP = O-phospho-L-threonyl-[protein] + ADP + H(+)</text>
        <dbReference type="Rhea" id="RHEA:46608"/>
        <dbReference type="Rhea" id="RHEA-COMP:11060"/>
        <dbReference type="Rhea" id="RHEA-COMP:11605"/>
        <dbReference type="ChEBI" id="CHEBI:15378"/>
        <dbReference type="ChEBI" id="CHEBI:30013"/>
        <dbReference type="ChEBI" id="CHEBI:30616"/>
        <dbReference type="ChEBI" id="CHEBI:61977"/>
        <dbReference type="ChEBI" id="CHEBI:456216"/>
        <dbReference type="EC" id="2.7.11.1"/>
    </reaction>
</comment>
<dbReference type="GO" id="GO:0061709">
    <property type="term" value="P:reticulophagy"/>
    <property type="evidence" value="ECO:0007669"/>
    <property type="project" value="TreeGrafter"/>
</dbReference>
<evidence type="ECO:0000256" key="2">
    <source>
        <dbReference type="ARBA" id="ARBA00012513"/>
    </source>
</evidence>
<feature type="region of interest" description="Disordered" evidence="14">
    <location>
        <begin position="736"/>
        <end position="772"/>
    </location>
</feature>
<dbReference type="GO" id="GO:0004674">
    <property type="term" value="F:protein serine/threonine kinase activity"/>
    <property type="evidence" value="ECO:0007669"/>
    <property type="project" value="UniProtKB-KW"/>
</dbReference>
<dbReference type="AlphaFoldDB" id="E9EHW1"/>
<dbReference type="InParanoid" id="E9EHW1"/>
<evidence type="ECO:0000313" key="17">
    <source>
        <dbReference type="Proteomes" id="UP000002499"/>
    </source>
</evidence>
<dbReference type="InterPro" id="IPR045269">
    <property type="entry name" value="Atg1-like"/>
</dbReference>
<feature type="region of interest" description="Disordered" evidence="14">
    <location>
        <begin position="564"/>
        <end position="624"/>
    </location>
</feature>
<dbReference type="Pfam" id="PF00069">
    <property type="entry name" value="Pkinase"/>
    <property type="match status" value="1"/>
</dbReference>
<keyword evidence="5" id="KW-0808">Transferase</keyword>
<dbReference type="HOGENOM" id="CLU_017167_1_0_1"/>
<dbReference type="EC" id="2.7.11.1" evidence="2"/>
<keyword evidence="17" id="KW-1185">Reference proteome</keyword>
<keyword evidence="8" id="KW-0067">ATP-binding</keyword>
<dbReference type="InterPro" id="IPR008271">
    <property type="entry name" value="Ser/Thr_kinase_AS"/>
</dbReference>